<dbReference type="PROSITE" id="PS51918">
    <property type="entry name" value="RADICAL_SAM"/>
    <property type="match status" value="1"/>
</dbReference>
<evidence type="ECO:0000256" key="3">
    <source>
        <dbReference type="ARBA" id="ARBA00023004"/>
    </source>
</evidence>
<feature type="domain" description="Radical SAM core" evidence="5">
    <location>
        <begin position="141"/>
        <end position="367"/>
    </location>
</feature>
<dbReference type="CDD" id="cd01335">
    <property type="entry name" value="Radical_SAM"/>
    <property type="match status" value="1"/>
</dbReference>
<name>A0A4Q2K618_9FIRM</name>
<dbReference type="InterPro" id="IPR006638">
    <property type="entry name" value="Elp3/MiaA/NifB-like_rSAM"/>
</dbReference>
<dbReference type="Gene3D" id="3.20.20.70">
    <property type="entry name" value="Aldolase class I"/>
    <property type="match status" value="1"/>
</dbReference>
<proteinExistence type="predicted"/>
<evidence type="ECO:0000313" key="6">
    <source>
        <dbReference type="EMBL" id="RXZ58312.1"/>
    </source>
</evidence>
<sequence>MLNTNAEFLKNELTDVARLFDGGLQADIFHNFLYAENHFINTVIIDGKEYDFTETYAPANELEFKRYAKRFAKLALYEVLSAVYGKKMPWGSLTGIRPTKLAYAEREAGRDFRALFEKFGVSEENISIVEDILCEQEGIYQKREGDADLYVGIPFCPSKCTYCSFITADIRATEKFLPDYLRALEREIAACREFPLRYKSAYVGGGTPLVLSVKELEPILKAVRALVPSDVEFTVEAGRPDVFGEEKLSLLKDYGVTRICVNPQSFNDRTLAAIGRRHTAADIYRAYEMSTKFGFLVNFDLIAGLTGETLAEFSYSIDEAVRLSPENITVHTLCLKKGAKLKESESRLEVEDIGNMIAYSREKLYGAGYLPYYLYRQKYMAGNCENTGWCRKGTECVYNVDIMEEITDNVACGANAVSKKVIFGEGRIERYGAPKDLKTYIGKTDAILEEKRKLYL</sequence>
<reference evidence="6 7" key="1">
    <citation type="journal article" date="2019" name="Gut">
        <title>Antibiotics-induced monodominance of a novel gut bacterial order.</title>
        <authorList>
            <person name="Hildebrand F."/>
            <person name="Moitinho-Silva L."/>
            <person name="Blasche S."/>
            <person name="Jahn M.T."/>
            <person name="Gossmann T.I."/>
            <person name="Heuerta-Cepas J."/>
            <person name="Hercog R."/>
            <person name="Luetge M."/>
            <person name="Bahram M."/>
            <person name="Pryszlak A."/>
            <person name="Alves R.J."/>
            <person name="Waszak S.M."/>
            <person name="Zhu A."/>
            <person name="Ye L."/>
            <person name="Costea P.I."/>
            <person name="Aalvink S."/>
            <person name="Belzer C."/>
            <person name="Forslund S.K."/>
            <person name="Sunagawa S."/>
            <person name="Hentschel U."/>
            <person name="Merten C."/>
            <person name="Patil K.R."/>
            <person name="Benes V."/>
            <person name="Bork P."/>
        </authorList>
    </citation>
    <scope>NUCLEOTIDE SEQUENCE [LARGE SCALE GENOMIC DNA]</scope>
    <source>
        <strain evidence="6 7">HDS1380</strain>
    </source>
</reference>
<dbReference type="GO" id="GO:0006779">
    <property type="term" value="P:porphyrin-containing compound biosynthetic process"/>
    <property type="evidence" value="ECO:0007669"/>
    <property type="project" value="TreeGrafter"/>
</dbReference>
<dbReference type="GO" id="GO:0046872">
    <property type="term" value="F:metal ion binding"/>
    <property type="evidence" value="ECO:0007669"/>
    <property type="project" value="UniProtKB-KW"/>
</dbReference>
<dbReference type="InterPro" id="IPR023995">
    <property type="entry name" value="HemZ"/>
</dbReference>
<dbReference type="EMBL" id="SDOZ01000003">
    <property type="protein sequence ID" value="RXZ58312.1"/>
    <property type="molecule type" value="Genomic_DNA"/>
</dbReference>
<dbReference type="OrthoDB" id="9808022at2"/>
<protein>
    <submittedName>
        <fullName evidence="6">Coproporphyrinogen dehydrogenase HemZ</fullName>
        <ecNumber evidence="6">1.3.98.3</ecNumber>
    </submittedName>
</protein>
<dbReference type="GO" id="GO:0051989">
    <property type="term" value="F:coproporphyrinogen dehydrogenase activity"/>
    <property type="evidence" value="ECO:0007669"/>
    <property type="project" value="UniProtKB-EC"/>
</dbReference>
<dbReference type="NCBIfam" id="TIGR03994">
    <property type="entry name" value="rSAM_HemZ"/>
    <property type="match status" value="1"/>
</dbReference>
<organism evidence="6 7">
    <name type="scientific">Candidatus Borkfalkia ceftriaxoniphila</name>
    <dbReference type="NCBI Taxonomy" id="2508949"/>
    <lineage>
        <taxon>Bacteria</taxon>
        <taxon>Bacillati</taxon>
        <taxon>Bacillota</taxon>
        <taxon>Clostridia</taxon>
        <taxon>Christensenellales</taxon>
        <taxon>Christensenellaceae</taxon>
        <taxon>Candidatus Borkfalkia</taxon>
    </lineage>
</organism>
<gene>
    <name evidence="6" type="primary">hemZ</name>
    <name evidence="6" type="ORF">ESZ91_09670</name>
</gene>
<dbReference type="InterPro" id="IPR013785">
    <property type="entry name" value="Aldolase_TIM"/>
</dbReference>
<evidence type="ECO:0000313" key="7">
    <source>
        <dbReference type="Proteomes" id="UP000291269"/>
    </source>
</evidence>
<dbReference type="AlphaFoldDB" id="A0A4Q2K618"/>
<dbReference type="GO" id="GO:0005737">
    <property type="term" value="C:cytoplasm"/>
    <property type="evidence" value="ECO:0007669"/>
    <property type="project" value="TreeGrafter"/>
</dbReference>
<dbReference type="EC" id="1.3.98.3" evidence="6"/>
<evidence type="ECO:0000256" key="1">
    <source>
        <dbReference type="ARBA" id="ARBA00022691"/>
    </source>
</evidence>
<dbReference type="SFLD" id="SFLDS00029">
    <property type="entry name" value="Radical_SAM"/>
    <property type="match status" value="1"/>
</dbReference>
<dbReference type="InterPro" id="IPR058240">
    <property type="entry name" value="rSAM_sf"/>
</dbReference>
<dbReference type="SFLD" id="SFLDF00310">
    <property type="entry name" value="oxygen-independent_coproporphy"/>
    <property type="match status" value="1"/>
</dbReference>
<dbReference type="InterPro" id="IPR034505">
    <property type="entry name" value="Coproporphyrinogen-III_oxidase"/>
</dbReference>
<keyword evidence="7" id="KW-1185">Reference proteome</keyword>
<accession>A0A4Q2K618</accession>
<evidence type="ECO:0000256" key="2">
    <source>
        <dbReference type="ARBA" id="ARBA00022723"/>
    </source>
</evidence>
<dbReference type="PANTHER" id="PTHR13932:SF1">
    <property type="entry name" value="OXYGEN-INDEPENDENT COPROPORPHYRINOGEN-III OXIDASE-LIKE PROTEIN HEMZ"/>
    <property type="match status" value="1"/>
</dbReference>
<keyword evidence="1" id="KW-0949">S-adenosyl-L-methionine</keyword>
<keyword evidence="2" id="KW-0479">Metal-binding</keyword>
<evidence type="ECO:0000256" key="4">
    <source>
        <dbReference type="ARBA" id="ARBA00023014"/>
    </source>
</evidence>
<dbReference type="SFLD" id="SFLDG01082">
    <property type="entry name" value="B12-binding_domain_containing"/>
    <property type="match status" value="1"/>
</dbReference>
<comment type="caution">
    <text evidence="6">The sequence shown here is derived from an EMBL/GenBank/DDBJ whole genome shotgun (WGS) entry which is preliminary data.</text>
</comment>
<dbReference type="SMART" id="SM00729">
    <property type="entry name" value="Elp3"/>
    <property type="match status" value="1"/>
</dbReference>
<dbReference type="Proteomes" id="UP000291269">
    <property type="component" value="Unassembled WGS sequence"/>
</dbReference>
<dbReference type="GO" id="GO:0051539">
    <property type="term" value="F:4 iron, 4 sulfur cluster binding"/>
    <property type="evidence" value="ECO:0007669"/>
    <property type="project" value="TreeGrafter"/>
</dbReference>
<dbReference type="InterPro" id="IPR007197">
    <property type="entry name" value="rSAM"/>
</dbReference>
<keyword evidence="4" id="KW-0411">Iron-sulfur</keyword>
<dbReference type="Pfam" id="PF04055">
    <property type="entry name" value="Radical_SAM"/>
    <property type="match status" value="1"/>
</dbReference>
<dbReference type="PANTHER" id="PTHR13932">
    <property type="entry name" value="COPROPORPHYRINIGEN III OXIDASE"/>
    <property type="match status" value="1"/>
</dbReference>
<dbReference type="SUPFAM" id="SSF102114">
    <property type="entry name" value="Radical SAM enzymes"/>
    <property type="match status" value="1"/>
</dbReference>
<dbReference type="SFLD" id="SFLDG01065">
    <property type="entry name" value="anaerobic_coproporphyrinogen-I"/>
    <property type="match status" value="1"/>
</dbReference>
<keyword evidence="6" id="KW-0560">Oxidoreductase</keyword>
<keyword evidence="3" id="KW-0408">Iron</keyword>
<evidence type="ECO:0000259" key="5">
    <source>
        <dbReference type="PROSITE" id="PS51918"/>
    </source>
</evidence>